<gene>
    <name evidence="1" type="ORF">ET996_06715</name>
</gene>
<evidence type="ECO:0000313" key="2">
    <source>
        <dbReference type="Proteomes" id="UP000291933"/>
    </source>
</evidence>
<dbReference type="EMBL" id="SDMR01000006">
    <property type="protein sequence ID" value="TBT95204.1"/>
    <property type="molecule type" value="Genomic_DNA"/>
</dbReference>
<dbReference type="AlphaFoldDB" id="A0A4Q9KLE7"/>
<comment type="caution">
    <text evidence="1">The sequence shown here is derived from an EMBL/GenBank/DDBJ whole genome shotgun (WGS) entry which is preliminary data.</text>
</comment>
<protein>
    <submittedName>
        <fullName evidence="1">Uncharacterized protein</fullName>
    </submittedName>
</protein>
<reference evidence="1 2" key="1">
    <citation type="submission" date="2019-01" db="EMBL/GenBank/DDBJ databases">
        <title>Lactibacter flavus gen. nov., sp. nov., a novel bacterium of the family Propionibacteriaceae isolated from raw milk and dairy products.</title>
        <authorList>
            <person name="Huptas C."/>
            <person name="Wenning M."/>
            <person name="Breitenwieser F."/>
            <person name="Doll E."/>
            <person name="Von Neubeck M."/>
            <person name="Busse H.-J."/>
            <person name="Scherer S."/>
        </authorList>
    </citation>
    <scope>NUCLEOTIDE SEQUENCE [LARGE SCALE GENOMIC DNA]</scope>
    <source>
        <strain evidence="2">DSM 22130 / JCM 15804 / WR061</strain>
    </source>
</reference>
<name>A0A4Q9KLE7_PROTD</name>
<dbReference type="InterPro" id="IPR054206">
    <property type="entry name" value="DUF6912"/>
</dbReference>
<organism evidence="1 2">
    <name type="scientific">Propioniciclava tarda</name>
    <dbReference type="NCBI Taxonomy" id="433330"/>
    <lineage>
        <taxon>Bacteria</taxon>
        <taxon>Bacillati</taxon>
        <taxon>Actinomycetota</taxon>
        <taxon>Actinomycetes</taxon>
        <taxon>Propionibacteriales</taxon>
        <taxon>Propionibacteriaceae</taxon>
        <taxon>Propioniciclava</taxon>
    </lineage>
</organism>
<accession>A0A4Q9KLE7</accession>
<evidence type="ECO:0000313" key="1">
    <source>
        <dbReference type="EMBL" id="TBT95204.1"/>
    </source>
</evidence>
<dbReference type="RefSeq" id="WP_131171791.1">
    <property type="nucleotide sequence ID" value="NZ_FXTL01000005.1"/>
</dbReference>
<keyword evidence="2" id="KW-1185">Reference proteome</keyword>
<sequence>MLVFVPVASADLAAWASGEVLSDADAFAPTAAFLDAFGLSAPDEEDAERTLTYLAGLVALQRHGHRLVAVAEAPLGAEGDDEWGRVRVSLPFSHVSALFADDPDAAAQVASVRAVVQDLSLDEAWSAPAHERLLADADLMWFGPEEWSQLVG</sequence>
<proteinExistence type="predicted"/>
<dbReference type="OrthoDB" id="3730240at2"/>
<dbReference type="Pfam" id="PF21853">
    <property type="entry name" value="DUF6912"/>
    <property type="match status" value="1"/>
</dbReference>
<dbReference type="Proteomes" id="UP000291933">
    <property type="component" value="Unassembled WGS sequence"/>
</dbReference>